<keyword evidence="4" id="KW-1185">Reference proteome</keyword>
<keyword evidence="2" id="KW-0472">Membrane</keyword>
<sequence>MSLLAERRAHPPAEDTATGADASAMAGPRAAHAAGDRVARSRTRRRRSVLASALITLLVAGGLTLGQASPSSMRDAETMTTSQLSAGQRYVAGEVADITRAELESAGLASDDIARAQKIVLMTALQESSLRNLNHGDADSQGLFQQRPSMGWGDIEQVRDPQWAVAAFLGTNDAVENPGLLDVANWRTMSLNDAAQEVQRSNHPEQYGRWEALATSLLEESEVR</sequence>
<feature type="compositionally biased region" description="Low complexity" evidence="1">
    <location>
        <begin position="22"/>
        <end position="33"/>
    </location>
</feature>
<comment type="caution">
    <text evidence="3">The sequence shown here is derived from an EMBL/GenBank/DDBJ whole genome shotgun (WGS) entry which is preliminary data.</text>
</comment>
<feature type="region of interest" description="Disordered" evidence="1">
    <location>
        <begin position="1"/>
        <end position="43"/>
    </location>
</feature>
<protein>
    <recommendedName>
        <fullName evidence="5">Secreted protein</fullName>
    </recommendedName>
</protein>
<proteinExistence type="predicted"/>
<keyword evidence="2" id="KW-1133">Transmembrane helix</keyword>
<evidence type="ECO:0000256" key="1">
    <source>
        <dbReference type="SAM" id="MobiDB-lite"/>
    </source>
</evidence>
<name>A0ABN2WPH1_9MICO</name>
<reference evidence="3 4" key="1">
    <citation type="journal article" date="2019" name="Int. J. Syst. Evol. Microbiol.">
        <title>The Global Catalogue of Microorganisms (GCM) 10K type strain sequencing project: providing services to taxonomists for standard genome sequencing and annotation.</title>
        <authorList>
            <consortium name="The Broad Institute Genomics Platform"/>
            <consortium name="The Broad Institute Genome Sequencing Center for Infectious Disease"/>
            <person name="Wu L."/>
            <person name="Ma J."/>
        </authorList>
    </citation>
    <scope>NUCLEOTIDE SEQUENCE [LARGE SCALE GENOMIC DNA]</scope>
    <source>
        <strain evidence="3 4">JCM 15900</strain>
    </source>
</reference>
<evidence type="ECO:0000313" key="3">
    <source>
        <dbReference type="EMBL" id="GAA2096436.1"/>
    </source>
</evidence>
<feature type="compositionally biased region" description="Basic and acidic residues" evidence="1">
    <location>
        <begin position="1"/>
        <end position="13"/>
    </location>
</feature>
<evidence type="ECO:0000313" key="4">
    <source>
        <dbReference type="Proteomes" id="UP001500984"/>
    </source>
</evidence>
<dbReference type="EMBL" id="BAAAPZ010000006">
    <property type="protein sequence ID" value="GAA2096436.1"/>
    <property type="molecule type" value="Genomic_DNA"/>
</dbReference>
<evidence type="ECO:0000256" key="2">
    <source>
        <dbReference type="SAM" id="Phobius"/>
    </source>
</evidence>
<gene>
    <name evidence="3" type="ORF">GCM10009823_16560</name>
</gene>
<accession>A0ABN2WPH1</accession>
<dbReference type="Proteomes" id="UP001500984">
    <property type="component" value="Unassembled WGS sequence"/>
</dbReference>
<organism evidence="3 4">
    <name type="scientific">Brevibacterium salitolerans</name>
    <dbReference type="NCBI Taxonomy" id="1403566"/>
    <lineage>
        <taxon>Bacteria</taxon>
        <taxon>Bacillati</taxon>
        <taxon>Actinomycetota</taxon>
        <taxon>Actinomycetes</taxon>
        <taxon>Micrococcales</taxon>
        <taxon>Brevibacteriaceae</taxon>
        <taxon>Brevibacterium</taxon>
    </lineage>
</organism>
<keyword evidence="2" id="KW-0812">Transmembrane</keyword>
<evidence type="ECO:0008006" key="5">
    <source>
        <dbReference type="Google" id="ProtNLM"/>
    </source>
</evidence>
<feature type="transmembrane region" description="Helical" evidence="2">
    <location>
        <begin position="49"/>
        <end position="68"/>
    </location>
</feature>
<dbReference type="RefSeq" id="WP_291794662.1">
    <property type="nucleotide sequence ID" value="NZ_BAAAPZ010000006.1"/>
</dbReference>